<comment type="caution">
    <text evidence="8">The sequence shown here is derived from an EMBL/GenBank/DDBJ whole genome shotgun (WGS) entry which is preliminary data.</text>
</comment>
<evidence type="ECO:0000256" key="3">
    <source>
        <dbReference type="ARBA" id="ARBA00022670"/>
    </source>
</evidence>
<keyword evidence="5" id="KW-0720">Serine protease</keyword>
<dbReference type="Pfam" id="PF02016">
    <property type="entry name" value="Peptidase_S66"/>
    <property type="match status" value="1"/>
</dbReference>
<dbReference type="PIRSF" id="PIRSF028757">
    <property type="entry name" value="LD-carboxypeptidase"/>
    <property type="match status" value="1"/>
</dbReference>
<evidence type="ECO:0000256" key="5">
    <source>
        <dbReference type="ARBA" id="ARBA00022825"/>
    </source>
</evidence>
<dbReference type="InterPro" id="IPR040449">
    <property type="entry name" value="Peptidase_S66_N"/>
</dbReference>
<organism evidence="8 9">
    <name type="scientific">Sporolactobacillus kofuensis</name>
    <dbReference type="NCBI Taxonomy" id="269672"/>
    <lineage>
        <taxon>Bacteria</taxon>
        <taxon>Bacillati</taxon>
        <taxon>Bacillota</taxon>
        <taxon>Bacilli</taxon>
        <taxon>Bacillales</taxon>
        <taxon>Sporolactobacillaceae</taxon>
        <taxon>Sporolactobacillus</taxon>
    </lineage>
</organism>
<name>A0ABW1WFG6_9BACL</name>
<evidence type="ECO:0000259" key="7">
    <source>
        <dbReference type="Pfam" id="PF17676"/>
    </source>
</evidence>
<dbReference type="Pfam" id="PF17676">
    <property type="entry name" value="Peptidase_S66C"/>
    <property type="match status" value="1"/>
</dbReference>
<dbReference type="InterPro" id="IPR027478">
    <property type="entry name" value="LdcA_N"/>
</dbReference>
<dbReference type="PANTHER" id="PTHR30237:SF2">
    <property type="entry name" value="MUREIN TETRAPEPTIDE CARBOXYPEPTIDASE"/>
    <property type="match status" value="1"/>
</dbReference>
<protein>
    <submittedName>
        <fullName evidence="8">LD-carboxypeptidase</fullName>
    </submittedName>
</protein>
<dbReference type="InterPro" id="IPR003507">
    <property type="entry name" value="S66_fam"/>
</dbReference>
<dbReference type="InterPro" id="IPR029062">
    <property type="entry name" value="Class_I_gatase-like"/>
</dbReference>
<evidence type="ECO:0000256" key="1">
    <source>
        <dbReference type="ARBA" id="ARBA00010233"/>
    </source>
</evidence>
<dbReference type="Proteomes" id="UP001596267">
    <property type="component" value="Unassembled WGS sequence"/>
</dbReference>
<dbReference type="InterPro" id="IPR040921">
    <property type="entry name" value="Peptidase_S66C"/>
</dbReference>
<dbReference type="EMBL" id="JBHSTQ010000009">
    <property type="protein sequence ID" value="MFC6386964.1"/>
    <property type="molecule type" value="Genomic_DNA"/>
</dbReference>
<dbReference type="CDD" id="cd07025">
    <property type="entry name" value="Peptidase_S66"/>
    <property type="match status" value="1"/>
</dbReference>
<evidence type="ECO:0000259" key="6">
    <source>
        <dbReference type="Pfam" id="PF02016"/>
    </source>
</evidence>
<proteinExistence type="inferred from homology"/>
<comment type="similarity">
    <text evidence="1">Belongs to the peptidase S66 family.</text>
</comment>
<sequence length="306" mass="33905">MIYPNRLYEGDTIGVISPAGPPDMERLDIAIDWLEQLGFNVRLGQHVGDKYGYLAGSDQGRLDDLHQMFLDDTVKAIICSRGGYGTARITDRIDFDLIRAHPKVFWGYSDITYLHTAIRQQTGLITFHGPMLASDLGDPDVALLSKQLFSQLFQPMSLRYDEHLSSLESLSGGTAEGMLVGGNLSLLVSTIGTPFEIDTKYKLLLIEDIGEAPYRVDHMLNQLRLSGKLSEAAGFVIGDFHQDKFIDENKSLTYTEVFETYLGGLGKPAVKGFFIGHCTPHFSVPLGADAMLDADRKQLWIQPGVM</sequence>
<reference evidence="9" key="1">
    <citation type="journal article" date="2019" name="Int. J. Syst. Evol. Microbiol.">
        <title>The Global Catalogue of Microorganisms (GCM) 10K type strain sequencing project: providing services to taxonomists for standard genome sequencing and annotation.</title>
        <authorList>
            <consortium name="The Broad Institute Genomics Platform"/>
            <consortium name="The Broad Institute Genome Sequencing Center for Infectious Disease"/>
            <person name="Wu L."/>
            <person name="Ma J."/>
        </authorList>
    </citation>
    <scope>NUCLEOTIDE SEQUENCE [LARGE SCALE GENOMIC DNA]</scope>
    <source>
        <strain evidence="9">CCUG 42001</strain>
    </source>
</reference>
<keyword evidence="9" id="KW-1185">Reference proteome</keyword>
<evidence type="ECO:0000256" key="2">
    <source>
        <dbReference type="ARBA" id="ARBA00022645"/>
    </source>
</evidence>
<dbReference type="SUPFAM" id="SSF141986">
    <property type="entry name" value="LD-carboxypeptidase A C-terminal domain-like"/>
    <property type="match status" value="1"/>
</dbReference>
<dbReference type="InterPro" id="IPR027461">
    <property type="entry name" value="Carboxypeptidase_A_C_sf"/>
</dbReference>
<dbReference type="PANTHER" id="PTHR30237">
    <property type="entry name" value="MURAMOYLTETRAPEPTIDE CARBOXYPEPTIDASE"/>
    <property type="match status" value="1"/>
</dbReference>
<dbReference type="Gene3D" id="3.50.30.60">
    <property type="entry name" value="LD-carboxypeptidase A C-terminal domain-like"/>
    <property type="match status" value="1"/>
</dbReference>
<feature type="domain" description="LD-carboxypeptidase C-terminal" evidence="7">
    <location>
        <begin position="176"/>
        <end position="291"/>
    </location>
</feature>
<keyword evidence="4" id="KW-0378">Hydrolase</keyword>
<evidence type="ECO:0000256" key="4">
    <source>
        <dbReference type="ARBA" id="ARBA00022801"/>
    </source>
</evidence>
<keyword evidence="2" id="KW-0121">Carboxypeptidase</keyword>
<evidence type="ECO:0000313" key="8">
    <source>
        <dbReference type="EMBL" id="MFC6386964.1"/>
    </source>
</evidence>
<dbReference type="Gene3D" id="3.40.50.10740">
    <property type="entry name" value="Class I glutamine amidotransferase-like"/>
    <property type="match status" value="1"/>
</dbReference>
<accession>A0ABW1WFG6</accession>
<dbReference type="RefSeq" id="WP_253076539.1">
    <property type="nucleotide sequence ID" value="NZ_JAMXWN010000009.1"/>
</dbReference>
<feature type="domain" description="LD-carboxypeptidase N-terminal" evidence="6">
    <location>
        <begin position="13"/>
        <end position="129"/>
    </location>
</feature>
<keyword evidence="3" id="KW-0645">Protease</keyword>
<evidence type="ECO:0000313" key="9">
    <source>
        <dbReference type="Proteomes" id="UP001596267"/>
    </source>
</evidence>
<gene>
    <name evidence="8" type="ORF">ACFP7A_10150</name>
</gene>
<dbReference type="SUPFAM" id="SSF52317">
    <property type="entry name" value="Class I glutamine amidotransferase-like"/>
    <property type="match status" value="1"/>
</dbReference>